<dbReference type="OrthoDB" id="2086224at2"/>
<dbReference type="InterPro" id="IPR050471">
    <property type="entry name" value="AB_hydrolase"/>
</dbReference>
<keyword evidence="3" id="KW-1185">Reference proteome</keyword>
<dbReference type="Pfam" id="PF12697">
    <property type="entry name" value="Abhydrolase_6"/>
    <property type="match status" value="1"/>
</dbReference>
<protein>
    <submittedName>
        <fullName evidence="2">Alpha/beta fold hydrolase</fullName>
    </submittedName>
</protein>
<feature type="domain" description="AB hydrolase-1" evidence="1">
    <location>
        <begin position="43"/>
        <end position="225"/>
    </location>
</feature>
<comment type="caution">
    <text evidence="2">The sequence shown here is derived from an EMBL/GenBank/DDBJ whole genome shotgun (WGS) entry which is preliminary data.</text>
</comment>
<dbReference type="Gene3D" id="3.40.50.1820">
    <property type="entry name" value="alpha/beta hydrolase"/>
    <property type="match status" value="1"/>
</dbReference>
<dbReference type="InterPro" id="IPR029058">
    <property type="entry name" value="AB_hydrolase_fold"/>
</dbReference>
<dbReference type="PANTHER" id="PTHR43433:SF4">
    <property type="entry name" value="NON-HEME CHLOROPEROXIDASE-RELATED"/>
    <property type="match status" value="1"/>
</dbReference>
<keyword evidence="2" id="KW-0378">Hydrolase</keyword>
<dbReference type="SUPFAM" id="SSF53474">
    <property type="entry name" value="alpha/beta-Hydrolases"/>
    <property type="match status" value="1"/>
</dbReference>
<evidence type="ECO:0000313" key="2">
    <source>
        <dbReference type="EMBL" id="KAA8999002.1"/>
    </source>
</evidence>
<name>A0A5J5FY00_9GAMM</name>
<dbReference type="Proteomes" id="UP000335415">
    <property type="component" value="Unassembled WGS sequence"/>
</dbReference>
<gene>
    <name evidence="2" type="ORF">FJU30_15110</name>
</gene>
<sequence length="238" mass="25122">MPDATPFVLIPGLLGSPQLYREQTTMLWSEGAVMLTNSSLDDSIAAIAGRILAGAPARFTLVGLSMGGYVAFEILRQAPQRVARLILLDTSARADSAEVIQAREQQIGQVGAGGFDAMIDDAYGFCVHPSRLTDDALRAAIRQMAGEVGPAGFIRQQRAIIGRADSRPLLAQIHCPTLVLVGDADRLTPIENAQEIAAGIRGASLVTVPACGHVSTLERPAFVNETIAAWLRATPPAG</sequence>
<dbReference type="AlphaFoldDB" id="A0A5J5FY00"/>
<proteinExistence type="predicted"/>
<evidence type="ECO:0000313" key="3">
    <source>
        <dbReference type="Proteomes" id="UP000335415"/>
    </source>
</evidence>
<dbReference type="EMBL" id="VYKJ01000007">
    <property type="protein sequence ID" value="KAA8999002.1"/>
    <property type="molecule type" value="Genomic_DNA"/>
</dbReference>
<evidence type="ECO:0000259" key="1">
    <source>
        <dbReference type="Pfam" id="PF12697"/>
    </source>
</evidence>
<dbReference type="InterPro" id="IPR000073">
    <property type="entry name" value="AB_hydrolase_1"/>
</dbReference>
<reference evidence="2 3" key="1">
    <citation type="submission" date="2019-09" db="EMBL/GenBank/DDBJ databases">
        <authorList>
            <person name="Li Y."/>
        </authorList>
    </citation>
    <scope>NUCLEOTIDE SEQUENCE [LARGE SCALE GENOMIC DNA]</scope>
    <source>
        <strain evidence="2 3">L3-3HA</strain>
    </source>
</reference>
<dbReference type="GO" id="GO:0016787">
    <property type="term" value="F:hydrolase activity"/>
    <property type="evidence" value="ECO:0007669"/>
    <property type="project" value="UniProtKB-KW"/>
</dbReference>
<dbReference type="RefSeq" id="WP_150435800.1">
    <property type="nucleotide sequence ID" value="NZ_VYKJ01000007.1"/>
</dbReference>
<dbReference type="PRINTS" id="PR00111">
    <property type="entry name" value="ABHYDROLASE"/>
</dbReference>
<dbReference type="PANTHER" id="PTHR43433">
    <property type="entry name" value="HYDROLASE, ALPHA/BETA FOLD FAMILY PROTEIN"/>
    <property type="match status" value="1"/>
</dbReference>
<organism evidence="2 3">
    <name type="scientific">Affinibrenneria salicis</name>
    <dbReference type="NCBI Taxonomy" id="2590031"/>
    <lineage>
        <taxon>Bacteria</taxon>
        <taxon>Pseudomonadati</taxon>
        <taxon>Pseudomonadota</taxon>
        <taxon>Gammaproteobacteria</taxon>
        <taxon>Enterobacterales</taxon>
        <taxon>Pectobacteriaceae</taxon>
        <taxon>Affinibrenneria</taxon>
    </lineage>
</organism>
<accession>A0A5J5FY00</accession>